<comment type="caution">
    <text evidence="4">The sequence shown here is derived from an EMBL/GenBank/DDBJ whole genome shotgun (WGS) entry which is preliminary data.</text>
</comment>
<dbReference type="CDD" id="cd03215">
    <property type="entry name" value="ABC_Carb_Monos_II"/>
    <property type="match status" value="1"/>
</dbReference>
<proteinExistence type="predicted"/>
<dbReference type="PROSITE" id="PS50893">
    <property type="entry name" value="ABC_TRANSPORTER_2"/>
    <property type="match status" value="2"/>
</dbReference>
<dbReference type="EMBL" id="DRYK01000032">
    <property type="protein sequence ID" value="HHP67642.1"/>
    <property type="molecule type" value="Genomic_DNA"/>
</dbReference>
<dbReference type="InterPro" id="IPR027417">
    <property type="entry name" value="P-loop_NTPase"/>
</dbReference>
<evidence type="ECO:0000256" key="2">
    <source>
        <dbReference type="ARBA" id="ARBA00022840"/>
    </source>
</evidence>
<evidence type="ECO:0000313" key="4">
    <source>
        <dbReference type="EMBL" id="HHP67642.1"/>
    </source>
</evidence>
<keyword evidence="1" id="KW-0547">Nucleotide-binding</keyword>
<organism evidence="4">
    <name type="scientific">Thermogladius calderae</name>
    <dbReference type="NCBI Taxonomy" id="1200300"/>
    <lineage>
        <taxon>Archaea</taxon>
        <taxon>Thermoproteota</taxon>
        <taxon>Thermoprotei</taxon>
        <taxon>Desulfurococcales</taxon>
        <taxon>Desulfurococcaceae</taxon>
        <taxon>Thermogladius</taxon>
    </lineage>
</organism>
<dbReference type="CDD" id="cd03216">
    <property type="entry name" value="ABC_Carb_Monos_I"/>
    <property type="match status" value="1"/>
</dbReference>
<dbReference type="GO" id="GO:0005524">
    <property type="term" value="F:ATP binding"/>
    <property type="evidence" value="ECO:0007669"/>
    <property type="project" value="UniProtKB-KW"/>
</dbReference>
<sequence>MPSENIVEMRGIVKVYPDGTVALRGVDFDLREGEIHGLLGENGAGKTTLMKILAGVLKPTRGVIKVHGRRVVFSNPSDALKLGIGMVAQYPALVPVFTAGENIFLGLSRRMVSRERLVKLMNETGLKVELEAVAESLPMGVRQKIEVLKMLYRGVRVLILDEPTTNLTPVETEELFATLKKLRDQGVSVVFISHKLKEALAITDRITVLRRGVVAGVVETSRTNPEELAKLMVGREILFEIKKKSVKPGGEVLTVEDLWVRGDGGEWAVRGVSLAVRKGEIFGVAGVEGNGQKELVEAVTGLRRVEKGRVVFLGRDVTNSDPQELYKLGLSHIPEDRVAMGLIVNMSIIENAILGLHRSREFVNNFGIFKNRRMVEHTLKLIKEYEIVAGNLNNPARSLSGGNQQRLVLARELSKNPSLIVASNPTRGLDVASTEYIRRRLVDLRDQGKAILLVSADLDEILELSDRIAVMYEGRFMGVLDSKEADVRLIGLMMGGYTLEQARGMRVV</sequence>
<feature type="domain" description="ABC transporter" evidence="3">
    <location>
        <begin position="253"/>
        <end position="498"/>
    </location>
</feature>
<dbReference type="AlphaFoldDB" id="A0A7J3XY52"/>
<dbReference type="InterPro" id="IPR050107">
    <property type="entry name" value="ABC_carbohydrate_import_ATPase"/>
</dbReference>
<dbReference type="PROSITE" id="PS00211">
    <property type="entry name" value="ABC_TRANSPORTER_1"/>
    <property type="match status" value="1"/>
</dbReference>
<gene>
    <name evidence="4" type="ORF">ENM60_02455</name>
</gene>
<dbReference type="PANTHER" id="PTHR43790:SF4">
    <property type="entry name" value="GUANOSINE IMPORT ATP-BINDING PROTEIN NUPO"/>
    <property type="match status" value="1"/>
</dbReference>
<reference evidence="4" key="1">
    <citation type="journal article" date="2020" name="mSystems">
        <title>Genome- and Community-Level Interaction Insights into Carbon Utilization and Element Cycling Functions of Hydrothermarchaeota in Hydrothermal Sediment.</title>
        <authorList>
            <person name="Zhou Z."/>
            <person name="Liu Y."/>
            <person name="Xu W."/>
            <person name="Pan J."/>
            <person name="Luo Z.H."/>
            <person name="Li M."/>
        </authorList>
    </citation>
    <scope>NUCLEOTIDE SEQUENCE [LARGE SCALE GENOMIC DNA]</scope>
    <source>
        <strain evidence="4">SpSt-110</strain>
    </source>
</reference>
<evidence type="ECO:0000256" key="1">
    <source>
        <dbReference type="ARBA" id="ARBA00022741"/>
    </source>
</evidence>
<dbReference type="InterPro" id="IPR003439">
    <property type="entry name" value="ABC_transporter-like_ATP-bd"/>
</dbReference>
<dbReference type="InterPro" id="IPR003593">
    <property type="entry name" value="AAA+_ATPase"/>
</dbReference>
<evidence type="ECO:0000259" key="3">
    <source>
        <dbReference type="PROSITE" id="PS50893"/>
    </source>
</evidence>
<dbReference type="InterPro" id="IPR017871">
    <property type="entry name" value="ABC_transporter-like_CS"/>
</dbReference>
<name>A0A7J3XY52_9CREN</name>
<dbReference type="SUPFAM" id="SSF52540">
    <property type="entry name" value="P-loop containing nucleoside triphosphate hydrolases"/>
    <property type="match status" value="2"/>
</dbReference>
<feature type="domain" description="ABC transporter" evidence="3">
    <location>
        <begin position="7"/>
        <end position="236"/>
    </location>
</feature>
<dbReference type="PANTHER" id="PTHR43790">
    <property type="entry name" value="CARBOHYDRATE TRANSPORT ATP-BINDING PROTEIN MG119-RELATED"/>
    <property type="match status" value="1"/>
</dbReference>
<protein>
    <submittedName>
        <fullName evidence="4">ABC transporter ATP-binding protein</fullName>
    </submittedName>
</protein>
<keyword evidence="2 4" id="KW-0067">ATP-binding</keyword>
<dbReference type="Pfam" id="PF00005">
    <property type="entry name" value="ABC_tran"/>
    <property type="match status" value="2"/>
</dbReference>
<dbReference type="GO" id="GO:0016887">
    <property type="term" value="F:ATP hydrolysis activity"/>
    <property type="evidence" value="ECO:0007669"/>
    <property type="project" value="InterPro"/>
</dbReference>
<dbReference type="SMART" id="SM00382">
    <property type="entry name" value="AAA"/>
    <property type="match status" value="1"/>
</dbReference>
<accession>A0A7J3XY52</accession>
<dbReference type="Gene3D" id="3.40.50.300">
    <property type="entry name" value="P-loop containing nucleotide triphosphate hydrolases"/>
    <property type="match status" value="2"/>
</dbReference>